<name>A0A9P7AU79_9AGAM</name>
<dbReference type="AlphaFoldDB" id="A0A9P7AU79"/>
<sequence length="209" mass="22083">MTILKPARGSSLNPSHVSADMQINLPDEQPQPPMTSFNPHQQQPTFDAHNQPSTGHSNYGYSGPSSASFNSYIGYSNSLSGAGYGNSLPSTGYSNSLSGAGYGPAGAPSSINYNAPLFISSPDPSDVAPTPVPDPVPIVPTQLTRPIPYWLGGDADAKHALIYGPTADEIPASNVIHVPQDLLKDADTPNACPQRHHWHLSYAIPDSQL</sequence>
<comment type="caution">
    <text evidence="2">The sequence shown here is derived from an EMBL/GenBank/DDBJ whole genome shotgun (WGS) entry which is preliminary data.</text>
</comment>
<gene>
    <name evidence="2" type="ORF">BJ212DRAFT_1489694</name>
</gene>
<protein>
    <submittedName>
        <fullName evidence="2">Uncharacterized protein</fullName>
    </submittedName>
</protein>
<organism evidence="2 3">
    <name type="scientific">Suillus subaureus</name>
    <dbReference type="NCBI Taxonomy" id="48587"/>
    <lineage>
        <taxon>Eukaryota</taxon>
        <taxon>Fungi</taxon>
        <taxon>Dikarya</taxon>
        <taxon>Basidiomycota</taxon>
        <taxon>Agaricomycotina</taxon>
        <taxon>Agaricomycetes</taxon>
        <taxon>Agaricomycetidae</taxon>
        <taxon>Boletales</taxon>
        <taxon>Suillineae</taxon>
        <taxon>Suillaceae</taxon>
        <taxon>Suillus</taxon>
    </lineage>
</organism>
<dbReference type="EMBL" id="JABBWG010000312">
    <property type="protein sequence ID" value="KAG1795564.1"/>
    <property type="molecule type" value="Genomic_DNA"/>
</dbReference>
<dbReference type="Proteomes" id="UP000807769">
    <property type="component" value="Unassembled WGS sequence"/>
</dbReference>
<proteinExistence type="predicted"/>
<dbReference type="RefSeq" id="XP_041185245.1">
    <property type="nucleotide sequence ID" value="XM_041341430.1"/>
</dbReference>
<accession>A0A9P7AU79</accession>
<evidence type="ECO:0000256" key="1">
    <source>
        <dbReference type="SAM" id="MobiDB-lite"/>
    </source>
</evidence>
<keyword evidence="3" id="KW-1185">Reference proteome</keyword>
<dbReference type="GeneID" id="64635446"/>
<feature type="compositionally biased region" description="Polar residues" evidence="1">
    <location>
        <begin position="34"/>
        <end position="61"/>
    </location>
</feature>
<evidence type="ECO:0000313" key="3">
    <source>
        <dbReference type="Proteomes" id="UP000807769"/>
    </source>
</evidence>
<evidence type="ECO:0000313" key="2">
    <source>
        <dbReference type="EMBL" id="KAG1795564.1"/>
    </source>
</evidence>
<feature type="region of interest" description="Disordered" evidence="1">
    <location>
        <begin position="1"/>
        <end position="61"/>
    </location>
</feature>
<reference evidence="2" key="1">
    <citation type="journal article" date="2020" name="New Phytol.">
        <title>Comparative genomics reveals dynamic genome evolution in host specialist ectomycorrhizal fungi.</title>
        <authorList>
            <person name="Lofgren L.A."/>
            <person name="Nguyen N.H."/>
            <person name="Vilgalys R."/>
            <person name="Ruytinx J."/>
            <person name="Liao H.L."/>
            <person name="Branco S."/>
            <person name="Kuo A."/>
            <person name="LaButti K."/>
            <person name="Lipzen A."/>
            <person name="Andreopoulos W."/>
            <person name="Pangilinan J."/>
            <person name="Riley R."/>
            <person name="Hundley H."/>
            <person name="Na H."/>
            <person name="Barry K."/>
            <person name="Grigoriev I.V."/>
            <person name="Stajich J.E."/>
            <person name="Kennedy P.G."/>
        </authorList>
    </citation>
    <scope>NUCLEOTIDE SEQUENCE</scope>
    <source>
        <strain evidence="2">MN1</strain>
    </source>
</reference>